<dbReference type="Proteomes" id="UP000249341">
    <property type="component" value="Unassembled WGS sequence"/>
</dbReference>
<gene>
    <name evidence="2" type="ORF">B0I29_13017</name>
</gene>
<organism evidence="2 3">
    <name type="scientific">Actinoplanes lutulentus</name>
    <dbReference type="NCBI Taxonomy" id="1287878"/>
    <lineage>
        <taxon>Bacteria</taxon>
        <taxon>Bacillati</taxon>
        <taxon>Actinomycetota</taxon>
        <taxon>Actinomycetes</taxon>
        <taxon>Micromonosporales</taxon>
        <taxon>Micromonosporaceae</taxon>
        <taxon>Actinoplanes</taxon>
    </lineage>
</organism>
<dbReference type="PANTHER" id="PTHR44366">
    <property type="entry name" value="UDP-N-ACETYLGLUCOSAMINE--PEPTIDE N-ACETYLGLUCOSAMINYLTRANSFERASE 110 KDA SUBUNIT"/>
    <property type="match status" value="1"/>
</dbReference>
<dbReference type="SUPFAM" id="SSF48452">
    <property type="entry name" value="TPR-like"/>
    <property type="match status" value="1"/>
</dbReference>
<dbReference type="GO" id="GO:0006493">
    <property type="term" value="P:protein O-linked glycosylation"/>
    <property type="evidence" value="ECO:0007669"/>
    <property type="project" value="InterPro"/>
</dbReference>
<dbReference type="InterPro" id="IPR019734">
    <property type="entry name" value="TPR_rpt"/>
</dbReference>
<reference evidence="2 3" key="1">
    <citation type="submission" date="2018-06" db="EMBL/GenBank/DDBJ databases">
        <title>Genomic Encyclopedia of Type Strains, Phase III (KMG-III): the genomes of soil and plant-associated and newly described type strains.</title>
        <authorList>
            <person name="Whitman W."/>
        </authorList>
    </citation>
    <scope>NUCLEOTIDE SEQUENCE [LARGE SCALE GENOMIC DNA]</scope>
    <source>
        <strain evidence="2 3">CGMCC 4.7090</strain>
    </source>
</reference>
<proteinExistence type="predicted"/>
<name>A0A327YXH9_9ACTN</name>
<dbReference type="InterPro" id="IPR037919">
    <property type="entry name" value="OGT"/>
</dbReference>
<evidence type="ECO:0000313" key="3">
    <source>
        <dbReference type="Proteomes" id="UP000249341"/>
    </source>
</evidence>
<dbReference type="GO" id="GO:0097363">
    <property type="term" value="F:protein O-acetylglucosaminyltransferase activity"/>
    <property type="evidence" value="ECO:0007669"/>
    <property type="project" value="TreeGrafter"/>
</dbReference>
<dbReference type="OrthoDB" id="5477158at2"/>
<dbReference type="RefSeq" id="WP_111654937.1">
    <property type="nucleotide sequence ID" value="NZ_JACHWI010000001.1"/>
</dbReference>
<accession>A0A327YXH9</accession>
<dbReference type="Gene3D" id="1.25.40.10">
    <property type="entry name" value="Tetratricopeptide repeat domain"/>
    <property type="match status" value="2"/>
</dbReference>
<feature type="repeat" description="TPR" evidence="1">
    <location>
        <begin position="140"/>
        <end position="173"/>
    </location>
</feature>
<comment type="caution">
    <text evidence="2">The sequence shown here is derived from an EMBL/GenBank/DDBJ whole genome shotgun (WGS) entry which is preliminary data.</text>
</comment>
<dbReference type="SMART" id="SM00028">
    <property type="entry name" value="TPR"/>
    <property type="match status" value="5"/>
</dbReference>
<keyword evidence="3" id="KW-1185">Reference proteome</keyword>
<dbReference type="AlphaFoldDB" id="A0A327YXH9"/>
<dbReference type="InterPro" id="IPR011990">
    <property type="entry name" value="TPR-like_helical_dom_sf"/>
</dbReference>
<sequence>MRQRWTRPAVITAAAVVALLGAGAVLGPVTREDNVVAAAVSPAHALDAFVQRTTRHLASTPGDWHAWAQLGMAHVQIARITADPSHYAFAETALNRSLTVSPDGNAAALTGLGALAAARHDFTGALRYARRAVTADAWSADAYGVVTDASVELGRYRDATDAVQRMLDLRPDTGSFGRASYLFELNGDHRRARELMQRALDMAADPTEAAFALQNLGDLAFGAGDLAAAGTHYAEGLLRRPGQPSLLAGRARVEAAQGDLRAAIGDLRTATTTLPTVEHLVLLSDMSTAAGDKAGAARADDLVRVSDKLATSTTAATDIDLVLFYADRGPAGEAVKRGRALLAARPSVSVEMAYAWALHQAGQDRAALGHANRGLRLHTRHASAYYYRGMIRDALGDDAGARTDLARALRINPHFSVRYAPSARAALTRLEGAR</sequence>
<dbReference type="PANTHER" id="PTHR44366:SF1">
    <property type="entry name" value="UDP-N-ACETYLGLUCOSAMINE--PEPTIDE N-ACETYLGLUCOSAMINYLTRANSFERASE 110 KDA SUBUNIT"/>
    <property type="match status" value="1"/>
</dbReference>
<protein>
    <submittedName>
        <fullName evidence="2">Tfp pilus assembly protein PilF</fullName>
    </submittedName>
</protein>
<feature type="repeat" description="TPR" evidence="1">
    <location>
        <begin position="382"/>
        <end position="415"/>
    </location>
</feature>
<keyword evidence="1" id="KW-0802">TPR repeat</keyword>
<dbReference type="EMBL" id="QLMJ01000030">
    <property type="protein sequence ID" value="RAK25808.1"/>
    <property type="molecule type" value="Genomic_DNA"/>
</dbReference>
<evidence type="ECO:0000313" key="2">
    <source>
        <dbReference type="EMBL" id="RAK25808.1"/>
    </source>
</evidence>
<dbReference type="PROSITE" id="PS50005">
    <property type="entry name" value="TPR"/>
    <property type="match status" value="2"/>
</dbReference>
<evidence type="ECO:0000256" key="1">
    <source>
        <dbReference type="PROSITE-ProRule" id="PRU00339"/>
    </source>
</evidence>